<dbReference type="Proteomes" id="UP000663760">
    <property type="component" value="Chromosome 1"/>
</dbReference>
<protein>
    <recommendedName>
        <fullName evidence="3">Rab3 GTPase-activating protein catalytic subunit</fullName>
    </recommendedName>
</protein>
<dbReference type="OrthoDB" id="17346at2759"/>
<gene>
    <name evidence="8" type="ORF">SI8410_01001433</name>
</gene>
<evidence type="ECO:0000256" key="1">
    <source>
        <dbReference type="ARBA" id="ARBA00004496"/>
    </source>
</evidence>
<dbReference type="AlphaFoldDB" id="A0A7I8K1K8"/>
<dbReference type="Pfam" id="PF13890">
    <property type="entry name" value="Rab3-GTPase_cat"/>
    <property type="match status" value="1"/>
</dbReference>
<dbReference type="EMBL" id="LR746264">
    <property type="protein sequence ID" value="CAA7389385.1"/>
    <property type="molecule type" value="Genomic_DNA"/>
</dbReference>
<comment type="subcellular location">
    <subcellularLocation>
        <location evidence="1">Cytoplasm</location>
    </subcellularLocation>
</comment>
<proteinExistence type="inferred from homology"/>
<reference evidence="8" key="1">
    <citation type="submission" date="2020-02" db="EMBL/GenBank/DDBJ databases">
        <authorList>
            <person name="Scholz U."/>
            <person name="Mascher M."/>
            <person name="Fiebig A."/>
        </authorList>
    </citation>
    <scope>NUCLEOTIDE SEQUENCE</scope>
</reference>
<dbReference type="PANTHER" id="PTHR21422:SF9">
    <property type="entry name" value="RAB3 GTPASE-ACTIVATING PROTEIN CATALYTIC SUBUNIT"/>
    <property type="match status" value="1"/>
</dbReference>
<dbReference type="GO" id="GO:0005737">
    <property type="term" value="C:cytoplasm"/>
    <property type="evidence" value="ECO:0007669"/>
    <property type="project" value="UniProtKB-SubCell"/>
</dbReference>
<evidence type="ECO:0000313" key="9">
    <source>
        <dbReference type="Proteomes" id="UP000663760"/>
    </source>
</evidence>
<evidence type="ECO:0000259" key="7">
    <source>
        <dbReference type="Pfam" id="PF13890"/>
    </source>
</evidence>
<dbReference type="InterPro" id="IPR045700">
    <property type="entry name" value="Rab3GAP1"/>
</dbReference>
<feature type="domain" description="Rab3GAP catalytic subunit conserved" evidence="7">
    <location>
        <begin position="409"/>
        <end position="544"/>
    </location>
</feature>
<feature type="region of interest" description="Disordered" evidence="6">
    <location>
        <begin position="475"/>
        <end position="504"/>
    </location>
</feature>
<evidence type="ECO:0000256" key="4">
    <source>
        <dbReference type="ARBA" id="ARBA00022468"/>
    </source>
</evidence>
<organism evidence="8 9">
    <name type="scientific">Spirodela intermedia</name>
    <name type="common">Intermediate duckweed</name>
    <dbReference type="NCBI Taxonomy" id="51605"/>
    <lineage>
        <taxon>Eukaryota</taxon>
        <taxon>Viridiplantae</taxon>
        <taxon>Streptophyta</taxon>
        <taxon>Embryophyta</taxon>
        <taxon>Tracheophyta</taxon>
        <taxon>Spermatophyta</taxon>
        <taxon>Magnoliopsida</taxon>
        <taxon>Liliopsida</taxon>
        <taxon>Araceae</taxon>
        <taxon>Lemnoideae</taxon>
        <taxon>Spirodela</taxon>
    </lineage>
</organism>
<evidence type="ECO:0000256" key="2">
    <source>
        <dbReference type="ARBA" id="ARBA00008856"/>
    </source>
</evidence>
<feature type="compositionally biased region" description="Basic and acidic residues" evidence="6">
    <location>
        <begin position="478"/>
        <end position="496"/>
    </location>
</feature>
<keyword evidence="4" id="KW-0343">GTPase activation</keyword>
<accession>A0A7I8K1K8</accession>
<evidence type="ECO:0000256" key="5">
    <source>
        <dbReference type="ARBA" id="ARBA00022490"/>
    </source>
</evidence>
<comment type="similarity">
    <text evidence="2">Belongs to the Rab3-GAP catalytic subunit family.</text>
</comment>
<keyword evidence="9" id="KW-1185">Reference proteome</keyword>
<evidence type="ECO:0000256" key="6">
    <source>
        <dbReference type="SAM" id="MobiDB-lite"/>
    </source>
</evidence>
<keyword evidence="5" id="KW-0963">Cytoplasm</keyword>
<dbReference type="PANTHER" id="PTHR21422">
    <property type="entry name" value="RAB3 GTPASE-ACTIVATING PROTEIN CATALYTIC SUBUNIT"/>
    <property type="match status" value="1"/>
</dbReference>
<evidence type="ECO:0000313" key="8">
    <source>
        <dbReference type="EMBL" id="CAA7389385.1"/>
    </source>
</evidence>
<evidence type="ECO:0000256" key="3">
    <source>
        <dbReference type="ARBA" id="ARBA00015817"/>
    </source>
</evidence>
<dbReference type="GO" id="GO:0005096">
    <property type="term" value="F:GTPase activator activity"/>
    <property type="evidence" value="ECO:0007669"/>
    <property type="project" value="UniProtKB-KW"/>
</dbReference>
<sequence length="766" mass="86586">MEYYFQTNCAAKSSEWTDELHELQLMFGVKEFMVIAPATASGVVLDVPEASKLLSSVAIALSNCGSIWPAFVPVHDPTREAFFGIQNMGTIFTRRFDADRIRSQVPIKLMHLEGLHQLFLSKFGLYATDFSTNFLKVKFLMRLTYITPPFDGEDDAQVREHEVSQSPGKKDIQTYIKTIWDDDYPWSNWYSAEDPLKGFELTAIWSEHTVDDSLEMEELENASVFEAEKWLLSPVLELNMTDDPMGHFIGFSSQLRLLVKALDASFEVKFIEDLITDGNPASVPSPSVLDRVLKGLFHDGQIPDRQHDHGIGGTIKGAPLGSLFAQFCLNALWFGNCNIHAIAVLWIEFVREVRWCWEESQPLPRTMTNGRIDLSSCLIHQKLQMLAICIGKKGVKRDVNGNSSVSDVDKDPPIMTEDMHEERLQAVEAFGDEFSFSALLEREILSSDMSAFKAANPDAVFEDFIRWHSPGDWESVENEERSSASESVRMKGDWPPRGRLSARMSDHGNSWRKIWDESPSLPASEQKPLLDPIREGEKILHYLETLRPCMLVEQMISSAFKASLDTLSQTSYGDLKQMKLKIEQLYKTISTSLKPLRGNIVADRAELIGDLVRLCAVFEHVEKLLIFAASIRHKLADATRLCEAIFSDFYNYYLPKMGTGSSNICYDKVFKSKQLIKAHEREVIISLFPHPTANQSWRKVLSMGNLLNGHEPLTREIIFLAHDGATDDQYGRNVPRGSPGEVCTHRMYVCGTSNDLQVALSVTSWD</sequence>
<name>A0A7I8K1K8_SPIIN</name>
<dbReference type="InterPro" id="IPR026147">
    <property type="entry name" value="Rab3GAP1_conserved"/>
</dbReference>